<proteinExistence type="predicted"/>
<dbReference type="EMBL" id="BMCT01000001">
    <property type="protein sequence ID" value="GGF56917.1"/>
    <property type="molecule type" value="Genomic_DNA"/>
</dbReference>
<dbReference type="Proteomes" id="UP000606044">
    <property type="component" value="Unassembled WGS sequence"/>
</dbReference>
<evidence type="ECO:0000256" key="1">
    <source>
        <dbReference type="SAM" id="Phobius"/>
    </source>
</evidence>
<evidence type="ECO:0000313" key="2">
    <source>
        <dbReference type="EMBL" id="GGF56917.1"/>
    </source>
</evidence>
<comment type="caution">
    <text evidence="2">The sequence shown here is derived from an EMBL/GenBank/DDBJ whole genome shotgun (WGS) entry which is preliminary data.</text>
</comment>
<keyword evidence="1" id="KW-0472">Membrane</keyword>
<keyword evidence="1" id="KW-0812">Transmembrane</keyword>
<feature type="transmembrane region" description="Helical" evidence="1">
    <location>
        <begin position="48"/>
        <end position="81"/>
    </location>
</feature>
<keyword evidence="1" id="KW-1133">Transmembrane helix</keyword>
<gene>
    <name evidence="2" type="ORF">GCM10007301_15780</name>
</gene>
<keyword evidence="3" id="KW-1185">Reference proteome</keyword>
<reference evidence="2" key="2">
    <citation type="submission" date="2020-09" db="EMBL/GenBank/DDBJ databases">
        <authorList>
            <person name="Sun Q."/>
            <person name="Sedlacek I."/>
        </authorList>
    </citation>
    <scope>NUCLEOTIDE SEQUENCE</scope>
    <source>
        <strain evidence="2">CCM 7897</strain>
    </source>
</reference>
<protein>
    <submittedName>
        <fullName evidence="2">Uncharacterized protein</fullName>
    </submittedName>
</protein>
<accession>A0A917BUZ5</accession>
<reference evidence="2" key="1">
    <citation type="journal article" date="2014" name="Int. J. Syst. Evol. Microbiol.">
        <title>Complete genome sequence of Corynebacterium casei LMG S-19264T (=DSM 44701T), isolated from a smear-ripened cheese.</title>
        <authorList>
            <consortium name="US DOE Joint Genome Institute (JGI-PGF)"/>
            <person name="Walter F."/>
            <person name="Albersmeier A."/>
            <person name="Kalinowski J."/>
            <person name="Ruckert C."/>
        </authorList>
    </citation>
    <scope>NUCLEOTIDE SEQUENCE</scope>
    <source>
        <strain evidence="2">CCM 7897</strain>
    </source>
</reference>
<evidence type="ECO:0000313" key="3">
    <source>
        <dbReference type="Proteomes" id="UP000606044"/>
    </source>
</evidence>
<name>A0A917BUZ5_9HYPH</name>
<organism evidence="2 3">
    <name type="scientific">Azorhizobium oxalatiphilum</name>
    <dbReference type="NCBI Taxonomy" id="980631"/>
    <lineage>
        <taxon>Bacteria</taxon>
        <taxon>Pseudomonadati</taxon>
        <taxon>Pseudomonadota</taxon>
        <taxon>Alphaproteobacteria</taxon>
        <taxon>Hyphomicrobiales</taxon>
        <taxon>Xanthobacteraceae</taxon>
        <taxon>Azorhizobium</taxon>
    </lineage>
</organism>
<dbReference type="AlphaFoldDB" id="A0A917BUZ5"/>
<sequence>MLPEGSLASALVLILVTPLLIFRLGMLATLLGARLSFGASLLPHDAAALGLLCVAGLIALGIGLAILWVLPALLIAIVGIGHLLGP</sequence>